<feature type="domain" description="Tetracyclin repressor-like C-terminal" evidence="1">
    <location>
        <begin position="18"/>
        <end position="112"/>
    </location>
</feature>
<dbReference type="Pfam" id="PF17923">
    <property type="entry name" value="TetR_C_18"/>
    <property type="match status" value="1"/>
</dbReference>
<evidence type="ECO:0000313" key="3">
    <source>
        <dbReference type="Proteomes" id="UP001165395"/>
    </source>
</evidence>
<accession>A0ABS8D8N0</accession>
<comment type="caution">
    <text evidence="2">The sequence shown here is derived from an EMBL/GenBank/DDBJ whole genome shotgun (WGS) entry which is preliminary data.</text>
</comment>
<gene>
    <name evidence="2" type="ORF">LIN78_13480</name>
</gene>
<sequence length="117" mass="13107">MARNHRRDDCYLKRSFTNSIRKICQISDAAPLYNKSPEVDEIMAESDITFNLFIEEVLPKVSKPKQQIAAHLVMSACTAAGKDISELKLSNPELNDHIAELTEMLVGYLVSLNQRGG</sequence>
<evidence type="ECO:0000313" key="2">
    <source>
        <dbReference type="EMBL" id="MCB6184554.1"/>
    </source>
</evidence>
<evidence type="ECO:0000259" key="1">
    <source>
        <dbReference type="Pfam" id="PF17923"/>
    </source>
</evidence>
<reference evidence="2" key="1">
    <citation type="submission" date="2021-10" db="EMBL/GenBank/DDBJ databases">
        <title>The complete genome sequence of Leeia sp. TBRC 13508.</title>
        <authorList>
            <person name="Charoenyingcharoen P."/>
            <person name="Yukphan P."/>
        </authorList>
    </citation>
    <scope>NUCLEOTIDE SEQUENCE</scope>
    <source>
        <strain evidence="2">TBRC 13508</strain>
    </source>
</reference>
<dbReference type="EMBL" id="JAJBZT010000007">
    <property type="protein sequence ID" value="MCB6184554.1"/>
    <property type="molecule type" value="Genomic_DNA"/>
</dbReference>
<dbReference type="Proteomes" id="UP001165395">
    <property type="component" value="Unassembled WGS sequence"/>
</dbReference>
<keyword evidence="3" id="KW-1185">Reference proteome</keyword>
<name>A0ABS8D8N0_9NEIS</name>
<dbReference type="Gene3D" id="1.10.357.10">
    <property type="entry name" value="Tetracycline Repressor, domain 2"/>
    <property type="match status" value="1"/>
</dbReference>
<dbReference type="InterPro" id="IPR040804">
    <property type="entry name" value="TetR_C_18"/>
</dbReference>
<organism evidence="2 3">
    <name type="scientific">Leeia speluncae</name>
    <dbReference type="NCBI Taxonomy" id="2884804"/>
    <lineage>
        <taxon>Bacteria</taxon>
        <taxon>Pseudomonadati</taxon>
        <taxon>Pseudomonadota</taxon>
        <taxon>Betaproteobacteria</taxon>
        <taxon>Neisseriales</taxon>
        <taxon>Leeiaceae</taxon>
        <taxon>Leeia</taxon>
    </lineage>
</organism>
<dbReference type="RefSeq" id="WP_227181363.1">
    <property type="nucleotide sequence ID" value="NZ_JAJBZT010000007.1"/>
</dbReference>
<protein>
    <recommendedName>
        <fullName evidence="1">Tetracyclin repressor-like C-terminal domain-containing protein</fullName>
    </recommendedName>
</protein>
<proteinExistence type="predicted"/>